<organism evidence="1 2">
    <name type="scientific">Ligilactobacillus pabuli</name>
    <dbReference type="NCBI Taxonomy" id="2886039"/>
    <lineage>
        <taxon>Bacteria</taxon>
        <taxon>Bacillati</taxon>
        <taxon>Bacillota</taxon>
        <taxon>Bacilli</taxon>
        <taxon>Lactobacillales</taxon>
        <taxon>Lactobacillaceae</taxon>
        <taxon>Ligilactobacillus</taxon>
    </lineage>
</organism>
<proteinExistence type="predicted"/>
<comment type="caution">
    <text evidence="1">The sequence shown here is derived from an EMBL/GenBank/DDBJ whole genome shotgun (WGS) entry which is preliminary data.</text>
</comment>
<name>A0ABQ5JIT8_9LACO</name>
<sequence length="53" mass="6251">MLPRKNKPGTTRTNYFYGTKKDPCLTQKSRQLNIQLDYTKDGEVENNCLDRQE</sequence>
<reference evidence="1" key="1">
    <citation type="journal article" date="2022" name="Int. J. Syst. Evol. Microbiol.">
        <title>A novel species of lactic acid bacteria, Ligilactobacillus pabuli sp. nov., isolated from alfalfa silage.</title>
        <authorList>
            <person name="Tohno M."/>
            <person name="Tanizawa Y."/>
            <person name="Sawada H."/>
            <person name="Sakamoto M."/>
            <person name="Ohkuma M."/>
            <person name="Kobayashi H."/>
        </authorList>
    </citation>
    <scope>NUCLEOTIDE SEQUENCE</scope>
    <source>
        <strain evidence="1">AF129</strain>
    </source>
</reference>
<accession>A0ABQ5JIT8</accession>
<evidence type="ECO:0000313" key="2">
    <source>
        <dbReference type="Proteomes" id="UP001055149"/>
    </source>
</evidence>
<evidence type="ECO:0000313" key="1">
    <source>
        <dbReference type="EMBL" id="GKS81808.1"/>
    </source>
</evidence>
<dbReference type="EMBL" id="BQXH01000013">
    <property type="protein sequence ID" value="GKS81808.1"/>
    <property type="molecule type" value="Genomic_DNA"/>
</dbReference>
<evidence type="ECO:0008006" key="3">
    <source>
        <dbReference type="Google" id="ProtNLM"/>
    </source>
</evidence>
<dbReference type="Proteomes" id="UP001055149">
    <property type="component" value="Unassembled WGS sequence"/>
</dbReference>
<gene>
    <name evidence="1" type="ORF">LPAF129_14940</name>
</gene>
<keyword evidence="2" id="KW-1185">Reference proteome</keyword>
<protein>
    <recommendedName>
        <fullName evidence="3">Transposase</fullName>
    </recommendedName>
</protein>